<dbReference type="EMBL" id="CP003811">
    <property type="protein sequence ID" value="AIQ89363.1"/>
    <property type="molecule type" value="Genomic_DNA"/>
</dbReference>
<dbReference type="STRING" id="693986.MOC_1608"/>
<evidence type="ECO:0000313" key="2">
    <source>
        <dbReference type="EMBL" id="AIQ89363.1"/>
    </source>
</evidence>
<feature type="region of interest" description="Disordered" evidence="1">
    <location>
        <begin position="1"/>
        <end position="20"/>
    </location>
</feature>
<dbReference type="Proteomes" id="UP000029492">
    <property type="component" value="Chromosome"/>
</dbReference>
<evidence type="ECO:0000256" key="1">
    <source>
        <dbReference type="SAM" id="MobiDB-lite"/>
    </source>
</evidence>
<name>A0A089NU59_9HYPH</name>
<dbReference type="HOGENOM" id="CLU_3100733_0_0_5"/>
<gene>
    <name evidence="2" type="ORF">MOC_1608</name>
</gene>
<organism evidence="2 3">
    <name type="scientific">Methylobacterium oryzae CBMB20</name>
    <dbReference type="NCBI Taxonomy" id="693986"/>
    <lineage>
        <taxon>Bacteria</taxon>
        <taxon>Pseudomonadati</taxon>
        <taxon>Pseudomonadota</taxon>
        <taxon>Alphaproteobacteria</taxon>
        <taxon>Hyphomicrobiales</taxon>
        <taxon>Methylobacteriaceae</taxon>
        <taxon>Methylobacterium</taxon>
    </lineage>
</organism>
<feature type="compositionally biased region" description="Polar residues" evidence="1">
    <location>
        <begin position="1"/>
        <end position="10"/>
    </location>
</feature>
<proteinExistence type="predicted"/>
<dbReference type="AlphaFoldDB" id="A0A089NU59"/>
<reference evidence="2 3" key="1">
    <citation type="journal article" date="2014" name="PLoS ONE">
        <title>Genome Information of Methylobacterium oryzae, a Plant-Probiotic Methylotroph in the Phyllosphere.</title>
        <authorList>
            <person name="Kwak M.J."/>
            <person name="Jeong H."/>
            <person name="Madhaiyan M."/>
            <person name="Lee Y."/>
            <person name="Sa T.M."/>
            <person name="Oh T.K."/>
            <person name="Kim J.F."/>
        </authorList>
    </citation>
    <scope>NUCLEOTIDE SEQUENCE [LARGE SCALE GENOMIC DNA]</scope>
    <source>
        <strain evidence="2 3">CBMB20</strain>
    </source>
</reference>
<accession>A0A089NU59</accession>
<evidence type="ECO:0000313" key="3">
    <source>
        <dbReference type="Proteomes" id="UP000029492"/>
    </source>
</evidence>
<protein>
    <submittedName>
        <fullName evidence="2">Protein of unassigned function</fullName>
    </submittedName>
</protein>
<sequence>MEGPSSSALPVSSRAPRPSLVTEVGRAGSIAPNAVLGSITRRPVAPGPWGR</sequence>
<keyword evidence="3" id="KW-1185">Reference proteome</keyword>
<dbReference type="KEGG" id="mor:MOC_1608"/>